<feature type="binding site" evidence="7 9">
    <location>
        <position position="34"/>
    </location>
    <ligand>
        <name>ATP</name>
        <dbReference type="ChEBI" id="CHEBI:30616"/>
    </ligand>
</feature>
<dbReference type="VEuPathDB" id="TrichDB:TRFO_36317"/>
<dbReference type="PROSITE" id="PS00107">
    <property type="entry name" value="PROTEIN_KINASE_ATP"/>
    <property type="match status" value="1"/>
</dbReference>
<dbReference type="PROSITE" id="PS00108">
    <property type="entry name" value="PROTEIN_KINASE_ST"/>
    <property type="match status" value="1"/>
</dbReference>
<feature type="binding site" evidence="7">
    <location>
        <position position="146"/>
    </location>
    <ligand>
        <name>ATP</name>
        <dbReference type="ChEBI" id="CHEBI:30616"/>
    </ligand>
</feature>
<gene>
    <name evidence="12" type="ORF">TRFO_36317</name>
</gene>
<evidence type="ECO:0000259" key="11">
    <source>
        <dbReference type="PROSITE" id="PS50011"/>
    </source>
</evidence>
<evidence type="ECO:0000256" key="6">
    <source>
        <dbReference type="PIRSR" id="PIRSR630616-1"/>
    </source>
</evidence>
<evidence type="ECO:0000313" key="13">
    <source>
        <dbReference type="Proteomes" id="UP000179807"/>
    </source>
</evidence>
<comment type="similarity">
    <text evidence="10">Belongs to the protein kinase superfamily.</text>
</comment>
<feature type="active site" description="Proton acceptor" evidence="6">
    <location>
        <position position="128"/>
    </location>
</feature>
<dbReference type="Proteomes" id="UP000179807">
    <property type="component" value="Unassembled WGS sequence"/>
</dbReference>
<keyword evidence="1 10" id="KW-0723">Serine/threonine-protein kinase</keyword>
<feature type="binding site" evidence="7">
    <location>
        <position position="15"/>
    </location>
    <ligand>
        <name>ATP</name>
        <dbReference type="ChEBI" id="CHEBI:30616"/>
    </ligand>
</feature>
<evidence type="ECO:0000256" key="9">
    <source>
        <dbReference type="PROSITE-ProRule" id="PRU10141"/>
    </source>
</evidence>
<keyword evidence="5 7" id="KW-0067">ATP-binding</keyword>
<dbReference type="Gene3D" id="1.10.510.10">
    <property type="entry name" value="Transferase(Phosphotransferase) domain 1"/>
    <property type="match status" value="1"/>
</dbReference>
<comment type="caution">
    <text evidence="12">The sequence shown here is derived from an EMBL/GenBank/DDBJ whole genome shotgun (WGS) entry which is preliminary data.</text>
</comment>
<keyword evidence="3 7" id="KW-0547">Nucleotide-binding</keyword>
<proteinExistence type="inferred from homology"/>
<dbReference type="RefSeq" id="XP_068350627.1">
    <property type="nucleotide sequence ID" value="XM_068510758.1"/>
</dbReference>
<evidence type="ECO:0000256" key="4">
    <source>
        <dbReference type="ARBA" id="ARBA00022777"/>
    </source>
</evidence>
<feature type="binding site" evidence="7">
    <location>
        <begin position="132"/>
        <end position="133"/>
    </location>
    <ligand>
        <name>ATP</name>
        <dbReference type="ChEBI" id="CHEBI:30616"/>
    </ligand>
</feature>
<organism evidence="12 13">
    <name type="scientific">Tritrichomonas foetus</name>
    <dbReference type="NCBI Taxonomy" id="1144522"/>
    <lineage>
        <taxon>Eukaryota</taxon>
        <taxon>Metamonada</taxon>
        <taxon>Parabasalia</taxon>
        <taxon>Tritrichomonadida</taxon>
        <taxon>Tritrichomonadidae</taxon>
        <taxon>Tritrichomonas</taxon>
    </lineage>
</organism>
<feature type="domain" description="Protein kinase" evidence="11">
    <location>
        <begin position="5"/>
        <end position="255"/>
    </location>
</feature>
<dbReference type="InterPro" id="IPR000719">
    <property type="entry name" value="Prot_kinase_dom"/>
</dbReference>
<evidence type="ECO:0000313" key="12">
    <source>
        <dbReference type="EMBL" id="OHS97490.1"/>
    </source>
</evidence>
<dbReference type="InterPro" id="IPR017441">
    <property type="entry name" value="Protein_kinase_ATP_BS"/>
</dbReference>
<feature type="cross-link" description="Glycyl lysine isopeptide (Lys-Gly) (interchain with G-Cter in SUMO2)" evidence="8">
    <location>
        <position position="130"/>
    </location>
</feature>
<dbReference type="FunFam" id="3.30.200.20:FF:000003">
    <property type="entry name" value="Non-specific serine/threonine protein kinase"/>
    <property type="match status" value="1"/>
</dbReference>
<dbReference type="PANTHER" id="PTHR24350">
    <property type="entry name" value="SERINE/THREONINE-PROTEIN KINASE IAL-RELATED"/>
    <property type="match status" value="1"/>
</dbReference>
<dbReference type="InterPro" id="IPR008271">
    <property type="entry name" value="Ser/Thr_kinase_AS"/>
</dbReference>
<evidence type="ECO:0000256" key="1">
    <source>
        <dbReference type="ARBA" id="ARBA00022527"/>
    </source>
</evidence>
<evidence type="ECO:0000256" key="5">
    <source>
        <dbReference type="ARBA" id="ARBA00022840"/>
    </source>
</evidence>
<evidence type="ECO:0000256" key="7">
    <source>
        <dbReference type="PIRSR" id="PIRSR630616-2"/>
    </source>
</evidence>
<name>A0A1J4JEA5_9EUKA</name>
<evidence type="ECO:0000256" key="8">
    <source>
        <dbReference type="PIRSR" id="PIRSR630616-3"/>
    </source>
</evidence>
<protein>
    <submittedName>
        <fullName evidence="12">CAMK family protein kinase</fullName>
    </submittedName>
</protein>
<keyword evidence="13" id="KW-1185">Reference proteome</keyword>
<dbReference type="OrthoDB" id="193931at2759"/>
<dbReference type="GO" id="GO:0004674">
    <property type="term" value="F:protein serine/threonine kinase activity"/>
    <property type="evidence" value="ECO:0007669"/>
    <property type="project" value="UniProtKB-KW"/>
</dbReference>
<feature type="binding site" evidence="7">
    <location>
        <begin position="82"/>
        <end position="84"/>
    </location>
    <ligand>
        <name>ATP</name>
        <dbReference type="ChEBI" id="CHEBI:30616"/>
    </ligand>
</feature>
<dbReference type="InterPro" id="IPR030616">
    <property type="entry name" value="Aur-like"/>
</dbReference>
<dbReference type="GO" id="GO:0005524">
    <property type="term" value="F:ATP binding"/>
    <property type="evidence" value="ECO:0007669"/>
    <property type="project" value="UniProtKB-UniRule"/>
</dbReference>
<dbReference type="PROSITE" id="PS50011">
    <property type="entry name" value="PROTEIN_KINASE_DOM"/>
    <property type="match status" value="1"/>
</dbReference>
<keyword evidence="4 12" id="KW-0418">Kinase</keyword>
<dbReference type="EMBL" id="MLAK01001113">
    <property type="protein sequence ID" value="OHS97490.1"/>
    <property type="molecule type" value="Genomic_DNA"/>
</dbReference>
<dbReference type="FunFam" id="1.10.510.10:FF:000571">
    <property type="entry name" value="Maternal embryonic leucine zipper kinase"/>
    <property type="match status" value="1"/>
</dbReference>
<dbReference type="AlphaFoldDB" id="A0A1J4JEA5"/>
<sequence length="365" mass="41858">MVDNFSIRKHLGSGRTSEVYVCDHSLLKVPVAVKLINKGCLNEKQLSNIRREIMLMNDIDHPNIISLFGVLETEEKVALIMEYAPNGTLQAAIKQGESMDENTIRKYFIQILEAVDYLHNEKHIIHRDIKPENILLDYYGRVKLADFGLSIQGENLRNTSCGSPCFCSPEILKKSSYGPETDIWSLGIVLYFLATSYLPFKDSNMPSLFQKILKHSVTFSDTSISIELQDLILKMLDKNPNNRITIKQIKEHHWTHYHEVLPYLTPLKTDMNDEKISHRIYASLEELGYSKKMVDDLIDSENTDLKIMINILKWKFSLKKRTSSGLSIQSLPNLVSLFSSIEGKCKIFRRRPLQKSGNAIPKLIK</sequence>
<dbReference type="SUPFAM" id="SSF56112">
    <property type="entry name" value="Protein kinase-like (PK-like)"/>
    <property type="match status" value="1"/>
</dbReference>
<dbReference type="InterPro" id="IPR011009">
    <property type="entry name" value="Kinase-like_dom_sf"/>
</dbReference>
<reference evidence="12" key="1">
    <citation type="submission" date="2016-10" db="EMBL/GenBank/DDBJ databases">
        <authorList>
            <person name="Benchimol M."/>
            <person name="Almeida L.G."/>
            <person name="Vasconcelos A.T."/>
            <person name="Perreira-Neves A."/>
            <person name="Rosa I.A."/>
            <person name="Tasca T."/>
            <person name="Bogo M.R."/>
            <person name="de Souza W."/>
        </authorList>
    </citation>
    <scope>NUCLEOTIDE SEQUENCE [LARGE SCALE GENOMIC DNA]</scope>
    <source>
        <strain evidence="12">K</strain>
    </source>
</reference>
<keyword evidence="2" id="KW-0808">Transferase</keyword>
<evidence type="ECO:0000256" key="2">
    <source>
        <dbReference type="ARBA" id="ARBA00022679"/>
    </source>
</evidence>
<dbReference type="Pfam" id="PF00069">
    <property type="entry name" value="Pkinase"/>
    <property type="match status" value="1"/>
</dbReference>
<evidence type="ECO:0000256" key="3">
    <source>
        <dbReference type="ARBA" id="ARBA00022741"/>
    </source>
</evidence>
<dbReference type="GeneID" id="94845462"/>
<evidence type="ECO:0000256" key="10">
    <source>
        <dbReference type="RuleBase" id="RU000304"/>
    </source>
</evidence>
<accession>A0A1J4JEA5</accession>
<dbReference type="SMART" id="SM00220">
    <property type="entry name" value="S_TKc"/>
    <property type="match status" value="1"/>
</dbReference>